<name>A0A250JDZ1_9BACT</name>
<evidence type="ECO:0000313" key="2">
    <source>
        <dbReference type="Proteomes" id="UP000217257"/>
    </source>
</evidence>
<organism evidence="1 2">
    <name type="scientific">Cystobacter fuscus</name>
    <dbReference type="NCBI Taxonomy" id="43"/>
    <lineage>
        <taxon>Bacteria</taxon>
        <taxon>Pseudomonadati</taxon>
        <taxon>Myxococcota</taxon>
        <taxon>Myxococcia</taxon>
        <taxon>Myxococcales</taxon>
        <taxon>Cystobacterineae</taxon>
        <taxon>Archangiaceae</taxon>
        <taxon>Cystobacter</taxon>
    </lineage>
</organism>
<gene>
    <name evidence="1" type="ORF">CYFUS_007258</name>
</gene>
<accession>A0A250JDZ1</accession>
<sequence>MSKSNTEHILRAWRDPEYFNSLSAEERAALPANPASAFALDDSVLESVTGGGILEPTSAYCTPCPPKYCY</sequence>
<dbReference type="KEGG" id="cfus:CYFUS_007258"/>
<dbReference type="RefSeq" id="WP_095989442.1">
    <property type="nucleotide sequence ID" value="NZ_CP022098.1"/>
</dbReference>
<reference evidence="1 2" key="1">
    <citation type="submission" date="2017-06" db="EMBL/GenBank/DDBJ databases">
        <title>Sequencing and comparative analysis of myxobacterial genomes.</title>
        <authorList>
            <person name="Rupp O."/>
            <person name="Goesmann A."/>
            <person name="Sogaard-Andersen L."/>
        </authorList>
    </citation>
    <scope>NUCLEOTIDE SEQUENCE [LARGE SCALE GENOMIC DNA]</scope>
    <source>
        <strain evidence="1 2">DSM 52655</strain>
    </source>
</reference>
<dbReference type="Proteomes" id="UP000217257">
    <property type="component" value="Chromosome"/>
</dbReference>
<protein>
    <submittedName>
        <fullName evidence="1">Type 2 lantibiotic, mersacidin/lichenicidin family</fullName>
    </submittedName>
</protein>
<dbReference type="AlphaFoldDB" id="A0A250JDZ1"/>
<evidence type="ECO:0000313" key="1">
    <source>
        <dbReference type="EMBL" id="ATB41788.1"/>
    </source>
</evidence>
<dbReference type="NCBIfam" id="TIGR03898">
    <property type="entry name" value="lanti_MRSA_kill"/>
    <property type="match status" value="1"/>
</dbReference>
<dbReference type="EMBL" id="CP022098">
    <property type="protein sequence ID" value="ATB41788.1"/>
    <property type="molecule type" value="Genomic_DNA"/>
</dbReference>
<dbReference type="InterPro" id="IPR027635">
    <property type="entry name" value="Lantibiotic2_lead_pep_dom"/>
</dbReference>
<dbReference type="GO" id="GO:0042742">
    <property type="term" value="P:defense response to bacterium"/>
    <property type="evidence" value="ECO:0007669"/>
    <property type="project" value="InterPro"/>
</dbReference>
<proteinExistence type="predicted"/>